<dbReference type="Proteomes" id="UP000366872">
    <property type="component" value="Unassembled WGS sequence"/>
</dbReference>
<evidence type="ECO:0000256" key="1">
    <source>
        <dbReference type="SAM" id="SignalP"/>
    </source>
</evidence>
<proteinExistence type="predicted"/>
<evidence type="ECO:0000313" key="3">
    <source>
        <dbReference type="Proteomes" id="UP000366872"/>
    </source>
</evidence>
<gene>
    <name evidence="2" type="ORF">PDESU_01639</name>
</gene>
<reference evidence="2 3" key="1">
    <citation type="submission" date="2019-04" db="EMBL/GenBank/DDBJ databases">
        <authorList>
            <person name="Van Vliet M D."/>
        </authorList>
    </citation>
    <scope>NUCLEOTIDE SEQUENCE [LARGE SCALE GENOMIC DNA]</scope>
    <source>
        <strain evidence="2 3">F1</strain>
    </source>
</reference>
<keyword evidence="3" id="KW-1185">Reference proteome</keyword>
<feature type="chain" id="PRO_5025694968" evidence="1">
    <location>
        <begin position="23"/>
        <end position="640"/>
    </location>
</feature>
<dbReference type="AlphaFoldDB" id="A0A6C2TZQ2"/>
<sequence>MSTTRVIIMAFGIVAWATGAFAEITLSLQGNNINNDKNGAVAVIDVLSDGSGTNNTTDSEFLNYPGTGGTAPAISGSVSNVYAGSTFKVRINPALFDADTNSAAFARNIGNEKTSQATTGLGVLGGASGGGIGAIAASNEYEGVAFSLGTVDLSAQSRLQVTAITLSNFDETSGESVYVVNNMTGDYQQFNSADLVVDPVRVATIDVTALGIVVDVGQALPAFGSSTSGNQTFSLITAAEAVSGYRIESIALDLVPGEVVPPEPPAPPTDGLRISMRGSNASDQKNNVIAGAVNSGGLWVRDAGSSINYPGSDLFYTAISGSVDDAYSNAAFQVRCDPGLFENVSASNNFGYRIVNKTTATATGGVPVDAGMGVKYGAAGAGIGGTIVDGFEGISFNIGTTNSVGFSDYKLVVTKVELQNFEVGSNYVESAIILNNKTGAFLAFDATEGTNNVNVDVSSLGIEVMGGTVMLDASTNQYGGADFTLMFGETEVTNSGFRLASIQIDLVPRHAYDAWAQKYHLTLGEMGDDDEDGLANLYEYAVGGNPTNPAENGYDISFASASGGGTNWMEYLYPRLVDTNSGISYLVVKKGNLVIDAVWTNAAAVEAGVNDLGGGYEMVTNRVPVDVDTKFISLEVNRVD</sequence>
<feature type="signal peptide" evidence="1">
    <location>
        <begin position="1"/>
        <end position="22"/>
    </location>
</feature>
<keyword evidence="1" id="KW-0732">Signal</keyword>
<protein>
    <submittedName>
        <fullName evidence="2">Uncharacterized protein</fullName>
    </submittedName>
</protein>
<dbReference type="EMBL" id="CAAHFG010000001">
    <property type="protein sequence ID" value="VGO13085.1"/>
    <property type="molecule type" value="Genomic_DNA"/>
</dbReference>
<organism evidence="2 3">
    <name type="scientific">Pontiella desulfatans</name>
    <dbReference type="NCBI Taxonomy" id="2750659"/>
    <lineage>
        <taxon>Bacteria</taxon>
        <taxon>Pseudomonadati</taxon>
        <taxon>Kiritimatiellota</taxon>
        <taxon>Kiritimatiellia</taxon>
        <taxon>Kiritimatiellales</taxon>
        <taxon>Pontiellaceae</taxon>
        <taxon>Pontiella</taxon>
    </lineage>
</organism>
<name>A0A6C2TZQ2_PONDE</name>
<evidence type="ECO:0000313" key="2">
    <source>
        <dbReference type="EMBL" id="VGO13085.1"/>
    </source>
</evidence>
<accession>A0A6C2TZQ2</accession>
<dbReference type="RefSeq" id="WP_136078696.1">
    <property type="nucleotide sequence ID" value="NZ_CAAHFG010000001.1"/>
</dbReference>